<dbReference type="InterPro" id="IPR007016">
    <property type="entry name" value="O-antigen_ligase-rel_domated"/>
</dbReference>
<feature type="repeat" description="TPR" evidence="5">
    <location>
        <begin position="556"/>
        <end position="589"/>
    </location>
</feature>
<dbReference type="PANTHER" id="PTHR37422:SF13">
    <property type="entry name" value="LIPOPOLYSACCHARIDE BIOSYNTHESIS PROTEIN PA4999-RELATED"/>
    <property type="match status" value="1"/>
</dbReference>
<dbReference type="InterPro" id="IPR051533">
    <property type="entry name" value="WaaL-like"/>
</dbReference>
<evidence type="ECO:0000313" key="9">
    <source>
        <dbReference type="Proteomes" id="UP000177697"/>
    </source>
</evidence>
<dbReference type="Pfam" id="PF13181">
    <property type="entry name" value="TPR_8"/>
    <property type="match status" value="1"/>
</dbReference>
<comment type="caution">
    <text evidence="8">The sequence shown here is derived from an EMBL/GenBank/DDBJ whole genome shotgun (WGS) entry which is preliminary data.</text>
</comment>
<dbReference type="Pfam" id="PF04932">
    <property type="entry name" value="Wzy_C"/>
    <property type="match status" value="1"/>
</dbReference>
<feature type="domain" description="O-antigen ligase-related" evidence="7">
    <location>
        <begin position="201"/>
        <end position="367"/>
    </location>
</feature>
<name>A0A1G2V3L9_9BACT</name>
<feature type="transmembrane region" description="Helical" evidence="6">
    <location>
        <begin position="65"/>
        <end position="82"/>
    </location>
</feature>
<feature type="transmembrane region" description="Helical" evidence="6">
    <location>
        <begin position="255"/>
        <end position="273"/>
    </location>
</feature>
<feature type="transmembrane region" description="Helical" evidence="6">
    <location>
        <begin position="454"/>
        <end position="474"/>
    </location>
</feature>
<evidence type="ECO:0000313" key="8">
    <source>
        <dbReference type="EMBL" id="OHB16202.1"/>
    </source>
</evidence>
<keyword evidence="4 6" id="KW-0472">Membrane</keyword>
<feature type="transmembrane region" description="Helical" evidence="6">
    <location>
        <begin position="192"/>
        <end position="210"/>
    </location>
</feature>
<evidence type="ECO:0000256" key="3">
    <source>
        <dbReference type="ARBA" id="ARBA00022989"/>
    </source>
</evidence>
<evidence type="ECO:0000256" key="1">
    <source>
        <dbReference type="ARBA" id="ARBA00004141"/>
    </source>
</evidence>
<reference evidence="8 9" key="1">
    <citation type="journal article" date="2016" name="Nat. Commun.">
        <title>Thousands of microbial genomes shed light on interconnected biogeochemical processes in an aquifer system.</title>
        <authorList>
            <person name="Anantharaman K."/>
            <person name="Brown C.T."/>
            <person name="Hug L.A."/>
            <person name="Sharon I."/>
            <person name="Castelle C.J."/>
            <person name="Probst A.J."/>
            <person name="Thomas B.C."/>
            <person name="Singh A."/>
            <person name="Wilkins M.J."/>
            <person name="Karaoz U."/>
            <person name="Brodie E.L."/>
            <person name="Williams K.H."/>
            <person name="Hubbard S.S."/>
            <person name="Banfield J.F."/>
        </authorList>
    </citation>
    <scope>NUCLEOTIDE SEQUENCE [LARGE SCALE GENOMIC DNA]</scope>
</reference>
<dbReference type="Gene3D" id="1.25.40.10">
    <property type="entry name" value="Tetratricopeptide repeat domain"/>
    <property type="match status" value="2"/>
</dbReference>
<feature type="repeat" description="TPR" evidence="5">
    <location>
        <begin position="689"/>
        <end position="722"/>
    </location>
</feature>
<feature type="transmembrane region" description="Helical" evidence="6">
    <location>
        <begin position="354"/>
        <end position="377"/>
    </location>
</feature>
<keyword evidence="3 6" id="KW-1133">Transmembrane helix</keyword>
<evidence type="ECO:0000256" key="4">
    <source>
        <dbReference type="ARBA" id="ARBA00023136"/>
    </source>
</evidence>
<dbReference type="Proteomes" id="UP000177697">
    <property type="component" value="Unassembled WGS sequence"/>
</dbReference>
<dbReference type="AlphaFoldDB" id="A0A1G2V3L9"/>
<comment type="subcellular location">
    <subcellularLocation>
        <location evidence="1">Membrane</location>
        <topology evidence="1">Multi-pass membrane protein</topology>
    </subcellularLocation>
</comment>
<gene>
    <name evidence="8" type="ORF">A2431_02220</name>
</gene>
<dbReference type="PANTHER" id="PTHR37422">
    <property type="entry name" value="TEICHURONIC ACID BIOSYNTHESIS PROTEIN TUAE"/>
    <property type="match status" value="1"/>
</dbReference>
<organism evidence="8 9">
    <name type="scientific">Candidatus Zambryskibacteria bacterium RIFOXYC1_FULL_39_10</name>
    <dbReference type="NCBI Taxonomy" id="1802779"/>
    <lineage>
        <taxon>Bacteria</taxon>
        <taxon>Candidatus Zambryskiibacteriota</taxon>
    </lineage>
</organism>
<feature type="transmembrane region" description="Helical" evidence="6">
    <location>
        <begin position="412"/>
        <end position="434"/>
    </location>
</feature>
<keyword evidence="2 6" id="KW-0812">Transmembrane</keyword>
<evidence type="ECO:0000256" key="2">
    <source>
        <dbReference type="ARBA" id="ARBA00022692"/>
    </source>
</evidence>
<feature type="transmembrane region" description="Helical" evidence="6">
    <location>
        <begin position="9"/>
        <end position="32"/>
    </location>
</feature>
<feature type="transmembrane region" description="Helical" evidence="6">
    <location>
        <begin position="389"/>
        <end position="406"/>
    </location>
</feature>
<dbReference type="InterPro" id="IPR019734">
    <property type="entry name" value="TPR_rpt"/>
</dbReference>
<feature type="transmembrane region" description="Helical" evidence="6">
    <location>
        <begin position="102"/>
        <end position="120"/>
    </location>
</feature>
<feature type="transmembrane region" description="Helical" evidence="6">
    <location>
        <begin position="168"/>
        <end position="187"/>
    </location>
</feature>
<evidence type="ECO:0000256" key="5">
    <source>
        <dbReference type="PROSITE-ProRule" id="PRU00339"/>
    </source>
</evidence>
<feature type="transmembrane region" description="Helical" evidence="6">
    <location>
        <begin position="216"/>
        <end position="234"/>
    </location>
</feature>
<keyword evidence="5" id="KW-0802">TPR repeat</keyword>
<accession>A0A1G2V3L9</accession>
<evidence type="ECO:0000259" key="7">
    <source>
        <dbReference type="Pfam" id="PF04932"/>
    </source>
</evidence>
<dbReference type="SUPFAM" id="SSF48452">
    <property type="entry name" value="TPR-like"/>
    <property type="match status" value="1"/>
</dbReference>
<feature type="transmembrane region" description="Helical" evidence="6">
    <location>
        <begin position="129"/>
        <end position="148"/>
    </location>
</feature>
<dbReference type="InterPro" id="IPR011990">
    <property type="entry name" value="TPR-like_helical_dom_sf"/>
</dbReference>
<sequence length="739" mass="83657">MSNNQLRYVILAGLFAVPFVPFIVASSLFFPFITGKAFIFRLIVEIILACYLILAVRDPNYRPKFSWILGAIITFLVVMGVADIFAQNPLKAFWSNFERMEGYVTLLHLGAYFLVLGSVLKTRGIWDRLFATSVGASAMMAIYSFFQIAGKVTINQGGVRVDGTLGNAGYLGIYMVFHIFFAGLLVMRYKVLWQRGVLVLVTLMNIIVLYNTATRGAVLGLLGGILVTFIYLALKTEKGELAQSEAQEVKKIRKIAGIGIAVLIILAGIFWSVKDTSYVNTSPVLRRFATISFSEIKTQGRYFVWPMAVKGFIEKPILGWGQEGFNFVFNKYYDPRMYTQEPWFDRAHNTYLDWLVAGGALGLISYLLIIASLLYYIFKSEHLEKRERAIILGLISAYLFNNFFVFDQTSSYILFFTVLAYIHSVASETSFGLWDKISSKTRVMLENEKSKPIIEALVVIIMAGVVYFIIYSPWQQNKSLMAVLVLNNQGKVGTIENYAKPFSGSSLGFAESLEHISQTAITVAGNQNAPVELKQKLYEEVDKAFNRHIVRVPNDARYRIFYGTFLSRFGWYGKAIEQFKEAEKLSPKKQSIYFELVSNFLMDNKMVEAVDAAKIAYELEPSYEEAKFVYGLTLLASGNVSLSSEIMQGIPESKIIFDDRYITILLAVQRYDDIISIAKKRIELDPTNLQHQITLTAAYLQAGRRQEAIQSLEEIIRLDPTFKEKGEYYINEIKAGRNP</sequence>
<dbReference type="PROSITE" id="PS50005">
    <property type="entry name" value="TPR"/>
    <property type="match status" value="2"/>
</dbReference>
<proteinExistence type="predicted"/>
<evidence type="ECO:0000256" key="6">
    <source>
        <dbReference type="SAM" id="Phobius"/>
    </source>
</evidence>
<protein>
    <recommendedName>
        <fullName evidence="7">O-antigen ligase-related domain-containing protein</fullName>
    </recommendedName>
</protein>
<dbReference type="EMBL" id="MHWW01000003">
    <property type="protein sequence ID" value="OHB16202.1"/>
    <property type="molecule type" value="Genomic_DNA"/>
</dbReference>
<dbReference type="GO" id="GO:0016020">
    <property type="term" value="C:membrane"/>
    <property type="evidence" value="ECO:0007669"/>
    <property type="project" value="UniProtKB-SubCell"/>
</dbReference>
<feature type="transmembrane region" description="Helical" evidence="6">
    <location>
        <begin position="38"/>
        <end position="56"/>
    </location>
</feature>